<dbReference type="PANTHER" id="PTHR34322">
    <property type="entry name" value="TRANSPOSASE, Y1_TNP DOMAIN-CONTAINING"/>
    <property type="match status" value="1"/>
</dbReference>
<sequence>MRSTSIADIGVMDTPPEADLRLFQNRYKSIICEDDPYLLELTRYIHLNPLRAGVVKSLKELRGYLWCGHSAIMKKAERTWQDTETVLAYFGKRRKIGVEKYEDFVGGGIASDRRPELVGGGLIRSLGGWSQVLSLRRTGSKLFSDERILGSSEFVQDIISEAEERAKETLRLFSKLPDLPSLAKQICLGEEVDEMELRSGLRKRGIVKSRKIFCQIAVKKMGYSGADVARFLGINTSAVNRLAVSDVLPEIEKYI</sequence>
<dbReference type="GO" id="GO:0004803">
    <property type="term" value="F:transposase activity"/>
    <property type="evidence" value="ECO:0007669"/>
    <property type="project" value="InterPro"/>
</dbReference>
<dbReference type="Gene3D" id="3.30.70.1290">
    <property type="entry name" value="Transposase IS200-like"/>
    <property type="match status" value="1"/>
</dbReference>
<comment type="caution">
    <text evidence="1">The sequence shown here is derived from an EMBL/GenBank/DDBJ whole genome shotgun (WGS) entry which is preliminary data.</text>
</comment>
<evidence type="ECO:0000313" key="1">
    <source>
        <dbReference type="EMBL" id="KKL72431.1"/>
    </source>
</evidence>
<dbReference type="EMBL" id="LAZR01025276">
    <property type="protein sequence ID" value="KKL72431.1"/>
    <property type="molecule type" value="Genomic_DNA"/>
</dbReference>
<proteinExistence type="predicted"/>
<reference evidence="1" key="1">
    <citation type="journal article" date="2015" name="Nature">
        <title>Complex archaea that bridge the gap between prokaryotes and eukaryotes.</title>
        <authorList>
            <person name="Spang A."/>
            <person name="Saw J.H."/>
            <person name="Jorgensen S.L."/>
            <person name="Zaremba-Niedzwiedzka K."/>
            <person name="Martijn J."/>
            <person name="Lind A.E."/>
            <person name="van Eijk R."/>
            <person name="Schleper C."/>
            <person name="Guy L."/>
            <person name="Ettema T.J."/>
        </authorList>
    </citation>
    <scope>NUCLEOTIDE SEQUENCE</scope>
</reference>
<gene>
    <name evidence="1" type="ORF">LCGC14_2084960</name>
</gene>
<accession>A0A0F9F1R9</accession>
<dbReference type="AlphaFoldDB" id="A0A0F9F1R9"/>
<name>A0A0F9F1R9_9ZZZZ</name>
<protein>
    <recommendedName>
        <fullName evidence="2">Chromosomal replication initiator DnaA C-terminal domain-containing protein</fullName>
    </recommendedName>
</protein>
<dbReference type="GO" id="GO:0043565">
    <property type="term" value="F:sequence-specific DNA binding"/>
    <property type="evidence" value="ECO:0007669"/>
    <property type="project" value="InterPro"/>
</dbReference>
<dbReference type="GO" id="GO:0006313">
    <property type="term" value="P:DNA transposition"/>
    <property type="evidence" value="ECO:0007669"/>
    <property type="project" value="InterPro"/>
</dbReference>
<dbReference type="InterPro" id="IPR036515">
    <property type="entry name" value="Transposase_17_sf"/>
</dbReference>
<dbReference type="InterPro" id="IPR010921">
    <property type="entry name" value="Trp_repressor/repl_initiator"/>
</dbReference>
<dbReference type="SUPFAM" id="SSF48295">
    <property type="entry name" value="TrpR-like"/>
    <property type="match status" value="1"/>
</dbReference>
<organism evidence="1">
    <name type="scientific">marine sediment metagenome</name>
    <dbReference type="NCBI Taxonomy" id="412755"/>
    <lineage>
        <taxon>unclassified sequences</taxon>
        <taxon>metagenomes</taxon>
        <taxon>ecological metagenomes</taxon>
    </lineage>
</organism>
<dbReference type="PANTHER" id="PTHR34322:SF2">
    <property type="entry name" value="TRANSPOSASE IS200-LIKE DOMAIN-CONTAINING PROTEIN"/>
    <property type="match status" value="1"/>
</dbReference>
<evidence type="ECO:0008006" key="2">
    <source>
        <dbReference type="Google" id="ProtNLM"/>
    </source>
</evidence>